<comment type="subcellular location">
    <subcellularLocation>
        <location evidence="1">Membrane</location>
        <topology evidence="1">Multi-pass membrane protein</topology>
    </subcellularLocation>
</comment>
<dbReference type="Pfam" id="PF20401">
    <property type="entry name" value="Rhomboid_2"/>
    <property type="match status" value="1"/>
</dbReference>
<keyword evidence="3 5" id="KW-1133">Transmembrane helix</keyword>
<feature type="transmembrane region" description="Helical" evidence="5">
    <location>
        <begin position="161"/>
        <end position="177"/>
    </location>
</feature>
<dbReference type="Gene3D" id="1.20.1540.10">
    <property type="entry name" value="Rhomboid-like"/>
    <property type="match status" value="1"/>
</dbReference>
<dbReference type="InterPro" id="IPR035952">
    <property type="entry name" value="Rhomboid-like_sf"/>
</dbReference>
<evidence type="ECO:0000256" key="1">
    <source>
        <dbReference type="ARBA" id="ARBA00004141"/>
    </source>
</evidence>
<organism evidence="6 7">
    <name type="scientific">Segniliparus rugosus (strain ATCC BAA-974 / DSM 45345 / CCUG 50838 / CIP 108380 / JCM 13579 / CDC 945)</name>
    <dbReference type="NCBI Taxonomy" id="679197"/>
    <lineage>
        <taxon>Bacteria</taxon>
        <taxon>Bacillati</taxon>
        <taxon>Actinomycetota</taxon>
        <taxon>Actinomycetes</taxon>
        <taxon>Mycobacteriales</taxon>
        <taxon>Segniliparaceae</taxon>
        <taxon>Segniliparus</taxon>
    </lineage>
</organism>
<keyword evidence="4 5" id="KW-0472">Membrane</keyword>
<name>E5XR41_SEGRC</name>
<evidence type="ECO:0000313" key="7">
    <source>
        <dbReference type="Proteomes" id="UP000004816"/>
    </source>
</evidence>
<keyword evidence="7" id="KW-1185">Reference proteome</keyword>
<comment type="caution">
    <text evidence="6">The sequence shown here is derived from an EMBL/GenBank/DDBJ whole genome shotgun (WGS) entry which is preliminary data.</text>
</comment>
<feature type="transmembrane region" description="Helical" evidence="5">
    <location>
        <begin position="234"/>
        <end position="255"/>
    </location>
</feature>
<dbReference type="eggNOG" id="ENOG5034391">
    <property type="taxonomic scope" value="Bacteria"/>
</dbReference>
<dbReference type="HOGENOM" id="CLU_067786_0_0_11"/>
<protein>
    <recommendedName>
        <fullName evidence="8">Rhomboid family intramembrane serine protease</fullName>
    </recommendedName>
</protein>
<feature type="transmembrane region" description="Helical" evidence="5">
    <location>
        <begin position="12"/>
        <end position="32"/>
    </location>
</feature>
<feature type="transmembrane region" description="Helical" evidence="5">
    <location>
        <begin position="208"/>
        <end position="228"/>
    </location>
</feature>
<feature type="transmembrane region" description="Helical" evidence="5">
    <location>
        <begin position="183"/>
        <end position="201"/>
    </location>
</feature>
<dbReference type="EMBL" id="ACZI02000002">
    <property type="protein sequence ID" value="EFV13194.1"/>
    <property type="molecule type" value="Genomic_DNA"/>
</dbReference>
<feature type="transmembrane region" description="Helical" evidence="5">
    <location>
        <begin position="139"/>
        <end position="156"/>
    </location>
</feature>
<accession>E5XR41</accession>
<proteinExistence type="predicted"/>
<dbReference type="RefSeq" id="WP_007469892.1">
    <property type="nucleotide sequence ID" value="NZ_KI391953.1"/>
</dbReference>
<dbReference type="Proteomes" id="UP000004816">
    <property type="component" value="Unassembled WGS sequence"/>
</dbReference>
<dbReference type="SUPFAM" id="SSF144091">
    <property type="entry name" value="Rhomboid-like"/>
    <property type="match status" value="1"/>
</dbReference>
<dbReference type="InterPro" id="IPR046862">
    <property type="entry name" value="Rhomboid_2"/>
</dbReference>
<feature type="transmembrane region" description="Helical" evidence="5">
    <location>
        <begin position="102"/>
        <end position="127"/>
    </location>
</feature>
<feature type="transmembrane region" description="Helical" evidence="5">
    <location>
        <begin position="77"/>
        <end position="95"/>
    </location>
</feature>
<evidence type="ECO:0000256" key="4">
    <source>
        <dbReference type="ARBA" id="ARBA00023136"/>
    </source>
</evidence>
<keyword evidence="2 5" id="KW-0812">Transmembrane</keyword>
<evidence type="ECO:0008006" key="8">
    <source>
        <dbReference type="Google" id="ProtNLM"/>
    </source>
</evidence>
<dbReference type="GO" id="GO:0016020">
    <property type="term" value="C:membrane"/>
    <property type="evidence" value="ECO:0007669"/>
    <property type="project" value="UniProtKB-SubCell"/>
</dbReference>
<evidence type="ECO:0000313" key="6">
    <source>
        <dbReference type="EMBL" id="EFV13194.1"/>
    </source>
</evidence>
<reference evidence="6 7" key="1">
    <citation type="journal article" date="2011" name="Stand. Genomic Sci.">
        <title>High quality draft genome sequence of Segniliparus rugosus CDC 945(T)= (ATCC BAA-974(T)).</title>
        <authorList>
            <person name="Earl A.M."/>
            <person name="Desjardins C.A."/>
            <person name="Fitzgerald M.G."/>
            <person name="Arachchi H.M."/>
            <person name="Zeng Q."/>
            <person name="Mehta T."/>
            <person name="Griggs A."/>
            <person name="Birren B.W."/>
            <person name="Toney N.C."/>
            <person name="Carr J."/>
            <person name="Posey J."/>
            <person name="Butler W.R."/>
        </authorList>
    </citation>
    <scope>NUCLEOTIDE SEQUENCE [LARGE SCALE GENOMIC DNA]</scope>
    <source>
        <strain evidence="7">ATCC BAA-974 / DSM 45345 / CCUG 50838 / CIP 108380 / JCM 13579 / CDC 945</strain>
    </source>
</reference>
<dbReference type="AlphaFoldDB" id="E5XR41"/>
<evidence type="ECO:0000256" key="5">
    <source>
        <dbReference type="SAM" id="Phobius"/>
    </source>
</evidence>
<evidence type="ECO:0000256" key="3">
    <source>
        <dbReference type="ARBA" id="ARBA00022989"/>
    </source>
</evidence>
<dbReference type="STRING" id="679197.HMPREF9336_01963"/>
<sequence>MTSFPAAAPLRWATRFPVTLGYVVALAAVAFLQRRLSSVGDEELVASASTNLRNLAEGRLQTLLESAFVTQEDPGKVWVWLPGLACLLALGELLWRSRRLAGAIVLGHVGGTVIVALGLVVALRLGWVEGSVADEADVGVSYAAMGVIGALVGALPRALRLPWAAWWLVVASVALWFDRDFTSAGHLVSLVLGLAVGAWLARGDGARWTPVPLCLAAGAFAFGFGVLVDGFGAHSAAALLGGVSAAGLAWGVAAATA</sequence>
<gene>
    <name evidence="6" type="ORF">HMPREF9336_01963</name>
</gene>
<evidence type="ECO:0000256" key="2">
    <source>
        <dbReference type="ARBA" id="ARBA00022692"/>
    </source>
</evidence>